<evidence type="ECO:0000256" key="6">
    <source>
        <dbReference type="ARBA" id="ARBA00022833"/>
    </source>
</evidence>
<evidence type="ECO:0000256" key="7">
    <source>
        <dbReference type="ARBA" id="ARBA00022990"/>
    </source>
</evidence>
<evidence type="ECO:0000259" key="13">
    <source>
        <dbReference type="SMART" id="SM00829"/>
    </source>
</evidence>
<dbReference type="SMART" id="SM00829">
    <property type="entry name" value="PKS_ER"/>
    <property type="match status" value="1"/>
</dbReference>
<evidence type="ECO:0000256" key="10">
    <source>
        <dbReference type="ARBA" id="ARBA00049243"/>
    </source>
</evidence>
<accession>A0A6B0QWU4</accession>
<dbReference type="AlphaFoldDB" id="A0A6B0QWU4"/>
<dbReference type="InterPro" id="IPR011032">
    <property type="entry name" value="GroES-like_sf"/>
</dbReference>
<evidence type="ECO:0000256" key="4">
    <source>
        <dbReference type="ARBA" id="ARBA00022490"/>
    </source>
</evidence>
<comment type="catalytic activity">
    <reaction evidence="10">
        <text>a primary alcohol + NAD(+) = an aldehyde + NADH + H(+)</text>
        <dbReference type="Rhea" id="RHEA:10736"/>
        <dbReference type="ChEBI" id="CHEBI:15378"/>
        <dbReference type="ChEBI" id="CHEBI:15734"/>
        <dbReference type="ChEBI" id="CHEBI:17478"/>
        <dbReference type="ChEBI" id="CHEBI:57540"/>
        <dbReference type="ChEBI" id="CHEBI:57945"/>
        <dbReference type="EC" id="1.1.1.1"/>
    </reaction>
</comment>
<dbReference type="EMBL" id="VBQZ03000008">
    <property type="protein sequence ID" value="MXQ81630.1"/>
    <property type="molecule type" value="Genomic_DNA"/>
</dbReference>
<feature type="region of interest" description="Disordered" evidence="12">
    <location>
        <begin position="1"/>
        <end position="22"/>
    </location>
</feature>
<dbReference type="InterPro" id="IPR013149">
    <property type="entry name" value="ADH-like_C"/>
</dbReference>
<evidence type="ECO:0000256" key="5">
    <source>
        <dbReference type="ARBA" id="ARBA00022723"/>
    </source>
</evidence>
<dbReference type="InterPro" id="IPR013154">
    <property type="entry name" value="ADH-like_N"/>
</dbReference>
<gene>
    <name evidence="14" type="ORF">E5288_WYG011973</name>
</gene>
<evidence type="ECO:0000256" key="11">
    <source>
        <dbReference type="RuleBase" id="RU361277"/>
    </source>
</evidence>
<dbReference type="InterPro" id="IPR036291">
    <property type="entry name" value="NAD(P)-bd_dom_sf"/>
</dbReference>
<dbReference type="Gene3D" id="3.90.180.10">
    <property type="entry name" value="Medium-chain alcohol dehydrogenases, catalytic domain"/>
    <property type="match status" value="2"/>
</dbReference>
<keyword evidence="6 11" id="KW-0862">Zinc</keyword>
<keyword evidence="7" id="KW-0007">Acetylation</keyword>
<dbReference type="PANTHER" id="PTHR43880:SF1">
    <property type="entry name" value="ALCOHOL DEHYDROGENASE 1A"/>
    <property type="match status" value="1"/>
</dbReference>
<dbReference type="GO" id="GO:0042572">
    <property type="term" value="P:retinol metabolic process"/>
    <property type="evidence" value="ECO:0007669"/>
    <property type="project" value="TreeGrafter"/>
</dbReference>
<dbReference type="SUPFAM" id="SSF51735">
    <property type="entry name" value="NAD(P)-binding Rossmann-fold domains"/>
    <property type="match status" value="3"/>
</dbReference>
<name>A0A6B0QWU4_9CETA</name>
<sequence>MDELTSDHQPTKQQREGKLNRRTKQLGFILSPQFLTYLNGNSHQPAHWAGKLSTMEMCWSDVKPWHYYEISSRDSFPAQVLRAEENFLKLSSIISHCSSESWHCVPEKGLAKSSPVRAKLQKPHLNPTFQLGLILAWLGIAQGLKDKFQFAAGCLTYHLSLKILATEATVQFPLQVWLAKAEKSLWFKLLADFLMPWDIPTVITGHGVLADGSTRFTCKGKPVYHFLSTSTFIEYTAVDETSIAKSDDAAPPEKVCLTGCGFSTGYRATIKIGKVTPSSMCVVFGLGGVGLSVIMGCNSAGASRIIGADLNKDKFEKAMAVGATECISPKDFTKPISEVLSEMTGDTTGCSFEVIGHLETMVIKCKAAVLWELNKPFSIEEVEVAPPKAHEVRIKMVATGICRSDDHVVNGSLVTRLPVVLGHEGAGIVESVGEGVTTVRPGDKVIPLFIPQCGKCNVCKHPEANLCLKHQLKEPRGTLNDGTCRFTCRGKPIHHFLGTSTFTQYTVVDEMSVAKIHADSPLEKVCLIGCGFSTGYGSAVKIAKVTQGSTCAVFGLGGVGLSVIMGCKAAGAARIIAVDINKDKFARAKQVGATECINPQDYEKPIEEVLKEVSGGGVDFSFEVIGRLDTMMSALLCCQEAYGVSVIVGVSPHAQNISVNPMLLLTGRTWKGAIFGGFKSKESVPKLVTDFMAKKFSLDQLITHVLPLEKINEGFDLLRSGMSILPSSGLMLDGTSRFTCKGEKIYHSFRTSTFSEYTVVPEISVVKIDAAAPMDKICVISCEVPTGYGAAVHSAKVTPGSTCVVFGLGGIGSAIVMGCKAFGASRIIGVDINEEKFPRARALGVTDCLNPSNLKKPVQEAVKEMTGIGVDFAFEAIGLAETMVAAWDSCHVSHGVCIIIGVSPPNSKFSLSAQTVSTGRTLKGVCLGDYKTKDCFPQLVTAYLQNKINIDPLITHQLPFDQLHKAFELYHAGKTIRCVLLF</sequence>
<evidence type="ECO:0000256" key="3">
    <source>
        <dbReference type="ARBA" id="ARBA00013190"/>
    </source>
</evidence>
<evidence type="ECO:0000313" key="15">
    <source>
        <dbReference type="Proteomes" id="UP000322234"/>
    </source>
</evidence>
<evidence type="ECO:0000256" key="8">
    <source>
        <dbReference type="ARBA" id="ARBA00023002"/>
    </source>
</evidence>
<organism evidence="14 15">
    <name type="scientific">Bos mutus</name>
    <name type="common">wild yak</name>
    <dbReference type="NCBI Taxonomy" id="72004"/>
    <lineage>
        <taxon>Eukaryota</taxon>
        <taxon>Metazoa</taxon>
        <taxon>Chordata</taxon>
        <taxon>Craniata</taxon>
        <taxon>Vertebrata</taxon>
        <taxon>Euteleostomi</taxon>
        <taxon>Mammalia</taxon>
        <taxon>Eutheria</taxon>
        <taxon>Laurasiatheria</taxon>
        <taxon>Artiodactyla</taxon>
        <taxon>Ruminantia</taxon>
        <taxon>Pecora</taxon>
        <taxon>Bovidae</taxon>
        <taxon>Bovinae</taxon>
        <taxon>Bos</taxon>
    </lineage>
</organism>
<dbReference type="SUPFAM" id="SSF50129">
    <property type="entry name" value="GroES-like"/>
    <property type="match status" value="5"/>
</dbReference>
<evidence type="ECO:0000256" key="12">
    <source>
        <dbReference type="SAM" id="MobiDB-lite"/>
    </source>
</evidence>
<dbReference type="GO" id="GO:0004745">
    <property type="term" value="F:all-trans-retinol dehydrogenase (NAD+) activity"/>
    <property type="evidence" value="ECO:0007669"/>
    <property type="project" value="TreeGrafter"/>
</dbReference>
<dbReference type="Gene3D" id="3.40.50.720">
    <property type="entry name" value="NAD(P)-binding Rossmann-like Domain"/>
    <property type="match status" value="3"/>
</dbReference>
<dbReference type="Proteomes" id="UP000322234">
    <property type="component" value="Unassembled WGS sequence"/>
</dbReference>
<feature type="domain" description="Enoyl reductase (ER)" evidence="13">
    <location>
        <begin position="372"/>
        <end position="725"/>
    </location>
</feature>
<comment type="cofactor">
    <cofactor evidence="1 11">
        <name>Zn(2+)</name>
        <dbReference type="ChEBI" id="CHEBI:29105"/>
    </cofactor>
</comment>
<evidence type="ECO:0000256" key="2">
    <source>
        <dbReference type="ARBA" id="ARBA00004496"/>
    </source>
</evidence>
<dbReference type="CDD" id="cd08299">
    <property type="entry name" value="alcohol_DH_class_I_II_IV"/>
    <property type="match status" value="1"/>
</dbReference>
<proteinExistence type="inferred from homology"/>
<dbReference type="EC" id="1.1.1.1" evidence="3"/>
<dbReference type="Pfam" id="PF00107">
    <property type="entry name" value="ADH_zinc_N"/>
    <property type="match status" value="3"/>
</dbReference>
<comment type="subcellular location">
    <subcellularLocation>
        <location evidence="2">Cytoplasm</location>
    </subcellularLocation>
</comment>
<evidence type="ECO:0000256" key="1">
    <source>
        <dbReference type="ARBA" id="ARBA00001947"/>
    </source>
</evidence>
<keyword evidence="15" id="KW-1185">Reference proteome</keyword>
<dbReference type="Pfam" id="PF08240">
    <property type="entry name" value="ADH_N"/>
    <property type="match status" value="1"/>
</dbReference>
<reference evidence="14" key="1">
    <citation type="submission" date="2019-10" db="EMBL/GenBank/DDBJ databases">
        <title>The sequence and de novo assembly of the wild yak genome.</title>
        <authorList>
            <person name="Liu Y."/>
        </authorList>
    </citation>
    <scope>NUCLEOTIDE SEQUENCE [LARGE SCALE GENOMIC DNA]</scope>
    <source>
        <strain evidence="14">WY2019</strain>
    </source>
</reference>
<feature type="compositionally biased region" description="Basic and acidic residues" evidence="12">
    <location>
        <begin position="1"/>
        <end position="19"/>
    </location>
</feature>
<dbReference type="GO" id="GO:0042573">
    <property type="term" value="P:retinoic acid metabolic process"/>
    <property type="evidence" value="ECO:0007669"/>
    <property type="project" value="TreeGrafter"/>
</dbReference>
<dbReference type="PANTHER" id="PTHR43880">
    <property type="entry name" value="ALCOHOL DEHYDROGENASE"/>
    <property type="match status" value="1"/>
</dbReference>
<dbReference type="PROSITE" id="PS00059">
    <property type="entry name" value="ADH_ZINC"/>
    <property type="match status" value="1"/>
</dbReference>
<dbReference type="InterPro" id="IPR002328">
    <property type="entry name" value="ADH_Zn_CS"/>
</dbReference>
<protein>
    <recommendedName>
        <fullName evidence="3">alcohol dehydrogenase</fullName>
        <ecNumber evidence="3">1.1.1.1</ecNumber>
    </recommendedName>
</protein>
<dbReference type="FunFam" id="3.90.180.10:FF:000001">
    <property type="entry name" value="S-(hydroxymethyl)glutathione dehydrogenase"/>
    <property type="match status" value="1"/>
</dbReference>
<evidence type="ECO:0000313" key="14">
    <source>
        <dbReference type="EMBL" id="MXQ81630.1"/>
    </source>
</evidence>
<comment type="caution">
    <text evidence="14">The sequence shown here is derived from an EMBL/GenBank/DDBJ whole genome shotgun (WGS) entry which is preliminary data.</text>
</comment>
<keyword evidence="5 11" id="KW-0479">Metal-binding</keyword>
<dbReference type="GO" id="GO:0008270">
    <property type="term" value="F:zinc ion binding"/>
    <property type="evidence" value="ECO:0007669"/>
    <property type="project" value="InterPro"/>
</dbReference>
<keyword evidence="9" id="KW-0520">NAD</keyword>
<evidence type="ECO:0000256" key="9">
    <source>
        <dbReference type="ARBA" id="ARBA00023027"/>
    </source>
</evidence>
<dbReference type="GO" id="GO:0005829">
    <property type="term" value="C:cytosol"/>
    <property type="evidence" value="ECO:0007669"/>
    <property type="project" value="TreeGrafter"/>
</dbReference>
<keyword evidence="4" id="KW-0963">Cytoplasm</keyword>
<dbReference type="FunFam" id="3.40.50.720:FF:000003">
    <property type="entry name" value="S-(hydroxymethyl)glutathione dehydrogenase"/>
    <property type="match status" value="3"/>
</dbReference>
<comment type="similarity">
    <text evidence="11">Belongs to the zinc-containing alcohol dehydrogenase family.</text>
</comment>
<dbReference type="InterPro" id="IPR020843">
    <property type="entry name" value="ER"/>
</dbReference>
<keyword evidence="8" id="KW-0560">Oxidoreductase</keyword>